<keyword evidence="3" id="KW-1185">Reference proteome</keyword>
<organism evidence="2 3">
    <name type="scientific">Cocos nucifera</name>
    <name type="common">Coconut palm</name>
    <dbReference type="NCBI Taxonomy" id="13894"/>
    <lineage>
        <taxon>Eukaryota</taxon>
        <taxon>Viridiplantae</taxon>
        <taxon>Streptophyta</taxon>
        <taxon>Embryophyta</taxon>
        <taxon>Tracheophyta</taxon>
        <taxon>Spermatophyta</taxon>
        <taxon>Magnoliopsida</taxon>
        <taxon>Liliopsida</taxon>
        <taxon>Arecaceae</taxon>
        <taxon>Arecoideae</taxon>
        <taxon>Cocoseae</taxon>
        <taxon>Attaleinae</taxon>
        <taxon>Cocos</taxon>
    </lineage>
</organism>
<comment type="caution">
    <text evidence="2">The sequence shown here is derived from an EMBL/GenBank/DDBJ whole genome shotgun (WGS) entry which is preliminary data.</text>
</comment>
<evidence type="ECO:0000313" key="2">
    <source>
        <dbReference type="EMBL" id="KAG1364000.1"/>
    </source>
</evidence>
<sequence length="168" mass="17754">MASSCGDILGPRRGSIRRGLDGRGHSLGAWQWVTGPGSLGSQGRKETGPAQAPNSGSGMQPNRVNSGDSVEGGNGWMKATRIARWRSGLDQMAGSEGTAAEIRAGSVGGPANRLGCWIQARAGVRRAHLRARQVLWFLGLLGRYGRASGVLVRTSVHGPIRLRQTTCR</sequence>
<dbReference type="AlphaFoldDB" id="A0A8K0IPQ6"/>
<dbReference type="Proteomes" id="UP000797356">
    <property type="component" value="Chromosome 11"/>
</dbReference>
<protein>
    <submittedName>
        <fullName evidence="2">Uncharacterized protein</fullName>
    </submittedName>
</protein>
<dbReference type="EMBL" id="CM017882">
    <property type="protein sequence ID" value="KAG1364000.1"/>
    <property type="molecule type" value="Genomic_DNA"/>
</dbReference>
<reference evidence="2" key="2">
    <citation type="submission" date="2019-07" db="EMBL/GenBank/DDBJ databases">
        <authorList>
            <person name="Yang Y."/>
            <person name="Bocs S."/>
            <person name="Baudouin L."/>
        </authorList>
    </citation>
    <scope>NUCLEOTIDE SEQUENCE</scope>
    <source>
        <tissue evidence="2">Spear leaf of Hainan Tall coconut</tissue>
    </source>
</reference>
<accession>A0A8K0IPQ6</accession>
<evidence type="ECO:0000313" key="3">
    <source>
        <dbReference type="Proteomes" id="UP000797356"/>
    </source>
</evidence>
<feature type="region of interest" description="Disordered" evidence="1">
    <location>
        <begin position="1"/>
        <end position="20"/>
    </location>
</feature>
<gene>
    <name evidence="2" type="ORF">COCNU_11G008270</name>
</gene>
<feature type="region of interest" description="Disordered" evidence="1">
    <location>
        <begin position="31"/>
        <end position="74"/>
    </location>
</feature>
<evidence type="ECO:0000256" key="1">
    <source>
        <dbReference type="SAM" id="MobiDB-lite"/>
    </source>
</evidence>
<name>A0A8K0IPQ6_COCNU</name>
<proteinExistence type="predicted"/>
<reference evidence="2" key="1">
    <citation type="journal article" date="2017" name="Gigascience">
        <title>The genome draft of coconut (Cocos nucifera).</title>
        <authorList>
            <person name="Xiao Y."/>
            <person name="Xu P."/>
            <person name="Fan H."/>
            <person name="Baudouin L."/>
            <person name="Xia W."/>
            <person name="Bocs S."/>
            <person name="Xu J."/>
            <person name="Li Q."/>
            <person name="Guo A."/>
            <person name="Zhou L."/>
            <person name="Li J."/>
            <person name="Wu Y."/>
            <person name="Ma Z."/>
            <person name="Armero A."/>
            <person name="Issali A.E."/>
            <person name="Liu N."/>
            <person name="Peng M."/>
            <person name="Yang Y."/>
        </authorList>
    </citation>
    <scope>NUCLEOTIDE SEQUENCE</scope>
    <source>
        <tissue evidence="2">Spear leaf of Hainan Tall coconut</tissue>
    </source>
</reference>
<feature type="compositionally biased region" description="Polar residues" evidence="1">
    <location>
        <begin position="52"/>
        <end position="68"/>
    </location>
</feature>